<dbReference type="Proteomes" id="UP000183413">
    <property type="component" value="Unassembled WGS sequence"/>
</dbReference>
<dbReference type="PANTHER" id="PTHR30151:SF0">
    <property type="entry name" value="ABC TRANSPORTER PERMEASE PROTEIN MJ0413-RELATED"/>
    <property type="match status" value="1"/>
</dbReference>
<dbReference type="Pfam" id="PF00528">
    <property type="entry name" value="BPD_transp_1"/>
    <property type="match status" value="1"/>
</dbReference>
<name>A0A1I5GQ10_9ACTN</name>
<feature type="transmembrane region" description="Helical" evidence="7">
    <location>
        <begin position="220"/>
        <end position="240"/>
    </location>
</feature>
<dbReference type="SUPFAM" id="SSF161098">
    <property type="entry name" value="MetI-like"/>
    <property type="match status" value="1"/>
</dbReference>
<evidence type="ECO:0000256" key="1">
    <source>
        <dbReference type="ARBA" id="ARBA00004651"/>
    </source>
</evidence>
<proteinExistence type="inferred from homology"/>
<keyword evidence="3" id="KW-1003">Cell membrane</keyword>
<dbReference type="GO" id="GO:0055085">
    <property type="term" value="P:transmembrane transport"/>
    <property type="evidence" value="ECO:0007669"/>
    <property type="project" value="InterPro"/>
</dbReference>
<protein>
    <submittedName>
        <fullName evidence="9">ABC-type nitrate/sulfonate/bicarbonate transport system, permease component</fullName>
    </submittedName>
</protein>
<dbReference type="OrthoDB" id="3173654at2"/>
<feature type="transmembrane region" description="Helical" evidence="7">
    <location>
        <begin position="61"/>
        <end position="85"/>
    </location>
</feature>
<keyword evidence="4 7" id="KW-0812">Transmembrane</keyword>
<dbReference type="GO" id="GO:0005886">
    <property type="term" value="C:plasma membrane"/>
    <property type="evidence" value="ECO:0007669"/>
    <property type="project" value="UniProtKB-SubCell"/>
</dbReference>
<feature type="domain" description="ABC transmembrane type-1" evidence="8">
    <location>
        <begin position="57"/>
        <end position="241"/>
    </location>
</feature>
<accession>A0A1I5GQ10</accession>
<comment type="similarity">
    <text evidence="7">Belongs to the binding-protein-dependent transport system permease family.</text>
</comment>
<evidence type="ECO:0000256" key="6">
    <source>
        <dbReference type="ARBA" id="ARBA00023136"/>
    </source>
</evidence>
<dbReference type="CDD" id="cd06261">
    <property type="entry name" value="TM_PBP2"/>
    <property type="match status" value="1"/>
</dbReference>
<comment type="subcellular location">
    <subcellularLocation>
        <location evidence="1 7">Cell membrane</location>
        <topology evidence="1 7">Multi-pass membrane protein</topology>
    </subcellularLocation>
</comment>
<dbReference type="eggNOG" id="COG0600">
    <property type="taxonomic scope" value="Bacteria"/>
</dbReference>
<organism evidence="9 10">
    <name type="scientific">Actinomadura madurae</name>
    <dbReference type="NCBI Taxonomy" id="1993"/>
    <lineage>
        <taxon>Bacteria</taxon>
        <taxon>Bacillati</taxon>
        <taxon>Actinomycetota</taxon>
        <taxon>Actinomycetes</taxon>
        <taxon>Streptosporangiales</taxon>
        <taxon>Thermomonosporaceae</taxon>
        <taxon>Actinomadura</taxon>
    </lineage>
</organism>
<evidence type="ECO:0000256" key="3">
    <source>
        <dbReference type="ARBA" id="ARBA00022475"/>
    </source>
</evidence>
<dbReference type="PANTHER" id="PTHR30151">
    <property type="entry name" value="ALKANE SULFONATE ABC TRANSPORTER-RELATED, MEMBRANE SUBUNIT"/>
    <property type="match status" value="1"/>
</dbReference>
<evidence type="ECO:0000256" key="2">
    <source>
        <dbReference type="ARBA" id="ARBA00022448"/>
    </source>
</evidence>
<feature type="transmembrane region" description="Helical" evidence="7">
    <location>
        <begin position="106"/>
        <end position="135"/>
    </location>
</feature>
<dbReference type="InterPro" id="IPR035906">
    <property type="entry name" value="MetI-like_sf"/>
</dbReference>
<keyword evidence="10" id="KW-1185">Reference proteome</keyword>
<reference evidence="9 10" key="1">
    <citation type="submission" date="2016-10" db="EMBL/GenBank/DDBJ databases">
        <authorList>
            <person name="de Groot N.N."/>
        </authorList>
    </citation>
    <scope>NUCLEOTIDE SEQUENCE [LARGE SCALE GENOMIC DNA]</scope>
    <source>
        <strain evidence="9 10">DSM 43067</strain>
    </source>
</reference>
<feature type="transmembrane region" description="Helical" evidence="7">
    <location>
        <begin position="7"/>
        <end position="25"/>
    </location>
</feature>
<sequence length="256" mass="27992">MNRRAMLLGIQIGAPVLVLLGWGLWSAGSTNMFYPPLTRILAVFKDTWLFDRVGSDVVPSLINMFAGFALSIVIGVPLGILVGLVRRLRTAVTPLIDFVRAIPPPALIPFGIVVLGVGVTMKVFIILMVSLFPILMHTIDGVRGVDPNLLDSARAYRVSRRDRLVHVIVPAAAPQIFAGVRVALSLSLILMVISEMVASTKGIGYFILESQRTFAIPEMWSGMVLLGILGFLFNFAFGIVERRSLRWHRGARKGAS</sequence>
<evidence type="ECO:0000256" key="4">
    <source>
        <dbReference type="ARBA" id="ARBA00022692"/>
    </source>
</evidence>
<evidence type="ECO:0000256" key="7">
    <source>
        <dbReference type="RuleBase" id="RU363032"/>
    </source>
</evidence>
<feature type="transmembrane region" description="Helical" evidence="7">
    <location>
        <begin position="189"/>
        <end position="208"/>
    </location>
</feature>
<keyword evidence="6 7" id="KW-0472">Membrane</keyword>
<dbReference type="Gene3D" id="1.10.3720.10">
    <property type="entry name" value="MetI-like"/>
    <property type="match status" value="1"/>
</dbReference>
<evidence type="ECO:0000313" key="9">
    <source>
        <dbReference type="EMBL" id="SFO37651.1"/>
    </source>
</evidence>
<dbReference type="GeneID" id="99652225"/>
<dbReference type="RefSeq" id="WP_021591416.1">
    <property type="nucleotide sequence ID" value="NZ_CP083237.1"/>
</dbReference>
<dbReference type="AlphaFoldDB" id="A0A1I5GQ10"/>
<dbReference type="InterPro" id="IPR000515">
    <property type="entry name" value="MetI-like"/>
</dbReference>
<evidence type="ECO:0000313" key="10">
    <source>
        <dbReference type="Proteomes" id="UP000183413"/>
    </source>
</evidence>
<keyword evidence="2 7" id="KW-0813">Transport</keyword>
<dbReference type="EMBL" id="FOVH01000005">
    <property type="protein sequence ID" value="SFO37651.1"/>
    <property type="molecule type" value="Genomic_DNA"/>
</dbReference>
<evidence type="ECO:0000256" key="5">
    <source>
        <dbReference type="ARBA" id="ARBA00022989"/>
    </source>
</evidence>
<gene>
    <name evidence="9" type="ORF">SAMN04489713_105320</name>
</gene>
<dbReference type="STRING" id="1993.SAMN04489713_105320"/>
<feature type="transmembrane region" description="Helical" evidence="7">
    <location>
        <begin position="164"/>
        <end position="184"/>
    </location>
</feature>
<dbReference type="PROSITE" id="PS50928">
    <property type="entry name" value="ABC_TM1"/>
    <property type="match status" value="1"/>
</dbReference>
<evidence type="ECO:0000259" key="8">
    <source>
        <dbReference type="PROSITE" id="PS50928"/>
    </source>
</evidence>
<dbReference type="InParanoid" id="A0A1I5GQ10"/>
<keyword evidence="5 7" id="KW-1133">Transmembrane helix</keyword>